<feature type="transmembrane region" description="Helical" evidence="1">
    <location>
        <begin position="424"/>
        <end position="442"/>
    </location>
</feature>
<feature type="transmembrane region" description="Helical" evidence="1">
    <location>
        <begin position="448"/>
        <end position="466"/>
    </location>
</feature>
<keyword evidence="1" id="KW-0812">Transmembrane</keyword>
<feature type="transmembrane region" description="Helical" evidence="1">
    <location>
        <begin position="187"/>
        <end position="204"/>
    </location>
</feature>
<comment type="caution">
    <text evidence="2">The sequence shown here is derived from an EMBL/GenBank/DDBJ whole genome shotgun (WGS) entry which is preliminary data.</text>
</comment>
<feature type="transmembrane region" description="Helical" evidence="1">
    <location>
        <begin position="99"/>
        <end position="120"/>
    </location>
</feature>
<feature type="transmembrane region" description="Helical" evidence="1">
    <location>
        <begin position="60"/>
        <end position="78"/>
    </location>
</feature>
<evidence type="ECO:0000313" key="3">
    <source>
        <dbReference type="Proteomes" id="UP000244240"/>
    </source>
</evidence>
<keyword evidence="1" id="KW-1133">Transmembrane helix</keyword>
<reference evidence="2 3" key="1">
    <citation type="submission" date="2018-04" db="EMBL/GenBank/DDBJ databases">
        <title>Genomic Encyclopedia of Archaeal and Bacterial Type Strains, Phase II (KMG-II): from individual species to whole genera.</title>
        <authorList>
            <person name="Goeker M."/>
        </authorList>
    </citation>
    <scope>NUCLEOTIDE SEQUENCE [LARGE SCALE GENOMIC DNA]</scope>
    <source>
        <strain evidence="2 3">DSM 45787</strain>
    </source>
</reference>
<dbReference type="OrthoDB" id="8641791at2"/>
<keyword evidence="1" id="KW-0472">Membrane</keyword>
<keyword evidence="3" id="KW-1185">Reference proteome</keyword>
<dbReference type="RefSeq" id="WP_108025550.1">
    <property type="nucleotide sequence ID" value="NZ_QBKR01000025.1"/>
</dbReference>
<sequence>MELSVAHGTYAAVTLGVILTMLLKRSVVLPTLIGTLLVVWVHLDSLVSGLQAVFNANLVAARELFGIFLIITFMAALLRSLKDLGADRIMMVPFRKMMVNGHVSYFLLAAVTYVLSLFFWPTPAVPLIGALLIPPAIRAGLPAMGGAVTIAIAGQGMALSSDYVMQVAPVLSAKAGGIDPSAVADKAMVLSLITGSVALVWAYGSMRKTIGRESAEPLVFSGGGERGLPPRPGRFSSAKGMAVLVPFSLLSAMGYMVYTKVAKGEGGVEGAEGAAFIGGVAAVLLILSTFAHARGNAPDQISEYLVEGFLFAFRVMGPVVPIAGFFFLGSGDFSGEILGVGQNAPSFLFDLVQAGQAMIPDSGGVIAFGILVIGMLTGLDGSGFSGLPLTGGLSAALAETSGLDPATLAAIGQMGSIWTGGGTLVAWSSLVAVAGFAGVSVMELVHKNFVPVVAGLIVSTLVALILW</sequence>
<proteinExistence type="predicted"/>
<name>A0A2T6BCV2_9BACL</name>
<evidence type="ECO:0008006" key="4">
    <source>
        <dbReference type="Google" id="ProtNLM"/>
    </source>
</evidence>
<dbReference type="AlphaFoldDB" id="A0A2T6BCV2"/>
<dbReference type="EMBL" id="QBKR01000025">
    <property type="protein sequence ID" value="PTX53891.1"/>
    <property type="molecule type" value="Genomic_DNA"/>
</dbReference>
<accession>A0A2T6BCV2</accession>
<protein>
    <recommendedName>
        <fullName evidence="4">H+/gluconate symporter-like permease</fullName>
    </recommendedName>
</protein>
<feature type="transmembrane region" description="Helical" evidence="1">
    <location>
        <begin position="240"/>
        <end position="258"/>
    </location>
</feature>
<evidence type="ECO:0000313" key="2">
    <source>
        <dbReference type="EMBL" id="PTX53891.1"/>
    </source>
</evidence>
<feature type="transmembrane region" description="Helical" evidence="1">
    <location>
        <begin position="273"/>
        <end position="292"/>
    </location>
</feature>
<dbReference type="Proteomes" id="UP000244240">
    <property type="component" value="Unassembled WGS sequence"/>
</dbReference>
<organism evidence="2 3">
    <name type="scientific">Melghirimyces profundicolus</name>
    <dbReference type="NCBI Taxonomy" id="1242148"/>
    <lineage>
        <taxon>Bacteria</taxon>
        <taxon>Bacillati</taxon>
        <taxon>Bacillota</taxon>
        <taxon>Bacilli</taxon>
        <taxon>Bacillales</taxon>
        <taxon>Thermoactinomycetaceae</taxon>
        <taxon>Melghirimyces</taxon>
    </lineage>
</organism>
<feature type="transmembrane region" description="Helical" evidence="1">
    <location>
        <begin position="304"/>
        <end position="328"/>
    </location>
</feature>
<evidence type="ECO:0000256" key="1">
    <source>
        <dbReference type="SAM" id="Phobius"/>
    </source>
</evidence>
<feature type="transmembrane region" description="Helical" evidence="1">
    <location>
        <begin position="357"/>
        <end position="379"/>
    </location>
</feature>
<gene>
    <name evidence="2" type="ORF">C8P63_1259</name>
</gene>